<keyword evidence="1" id="KW-0472">Membrane</keyword>
<reference evidence="2" key="2">
    <citation type="submission" date="2013-11" db="EMBL/GenBank/DDBJ databases">
        <title>Draft genome sequence of Bacteroides uniformis (ATCC 8492).</title>
        <authorList>
            <person name="Sudarsanam P."/>
            <person name="Ley R."/>
            <person name="Guruge J."/>
            <person name="Turnbaugh P.J."/>
            <person name="Mahowald M."/>
            <person name="Liep D."/>
            <person name="Gordon J."/>
        </authorList>
    </citation>
    <scope>NUCLEOTIDE SEQUENCE</scope>
    <source>
        <strain evidence="2">ATCC 8492</strain>
    </source>
</reference>
<evidence type="ECO:0000313" key="2">
    <source>
        <dbReference type="EMBL" id="EDO55458.1"/>
    </source>
</evidence>
<keyword evidence="1" id="KW-1133">Transmembrane helix</keyword>
<dbReference type="EMBL" id="AAYH02000037">
    <property type="protein sequence ID" value="EDO55458.1"/>
    <property type="molecule type" value="Genomic_DNA"/>
</dbReference>
<dbReference type="AlphaFoldDB" id="A0ABC9NFC9"/>
<name>A0ABC9NFC9_BACUC</name>
<sequence length="36" mass="4346">MLRVFAHFSSLSKLKLFLFIIGIKRDKYRKKTQFAN</sequence>
<keyword evidence="3" id="KW-1185">Reference proteome</keyword>
<comment type="caution">
    <text evidence="2">The sequence shown here is derived from an EMBL/GenBank/DDBJ whole genome shotgun (WGS) entry which is preliminary data.</text>
</comment>
<reference evidence="2" key="1">
    <citation type="submission" date="2007-06" db="EMBL/GenBank/DDBJ databases">
        <authorList>
            <person name="Fulton L."/>
            <person name="Clifton S."/>
            <person name="Fulton B."/>
            <person name="Xu J."/>
            <person name="Minx P."/>
            <person name="Pepin K.H."/>
            <person name="Johnson M."/>
            <person name="Thiruvilangam P."/>
            <person name="Bhonagiri V."/>
            <person name="Nash W.E."/>
            <person name="Mardis E.R."/>
            <person name="Wilson R.K."/>
        </authorList>
    </citation>
    <scope>NUCLEOTIDE SEQUENCE [LARGE SCALE GENOMIC DNA]</scope>
    <source>
        <strain evidence="2">ATCC 8492</strain>
    </source>
</reference>
<proteinExistence type="predicted"/>
<gene>
    <name evidence="2" type="ORF">BACUNI_00763</name>
</gene>
<dbReference type="Proteomes" id="UP000004110">
    <property type="component" value="Unassembled WGS sequence"/>
</dbReference>
<protein>
    <submittedName>
        <fullName evidence="2">Uncharacterized protein</fullName>
    </submittedName>
</protein>
<evidence type="ECO:0000256" key="1">
    <source>
        <dbReference type="SAM" id="Phobius"/>
    </source>
</evidence>
<feature type="transmembrane region" description="Helical" evidence="1">
    <location>
        <begin position="6"/>
        <end position="23"/>
    </location>
</feature>
<organism evidence="2 3">
    <name type="scientific">Bacteroides uniformis (strain ATCC 8492 / DSM 6597 / CCUG 4942 / CIP 103695 / JCM 5828 / KCTC 5204 / NCTC 13054 / VPI 0061)</name>
    <dbReference type="NCBI Taxonomy" id="411479"/>
    <lineage>
        <taxon>Bacteria</taxon>
        <taxon>Pseudomonadati</taxon>
        <taxon>Bacteroidota</taxon>
        <taxon>Bacteroidia</taxon>
        <taxon>Bacteroidales</taxon>
        <taxon>Bacteroidaceae</taxon>
        <taxon>Bacteroides</taxon>
    </lineage>
</organism>
<keyword evidence="1" id="KW-0812">Transmembrane</keyword>
<evidence type="ECO:0000313" key="3">
    <source>
        <dbReference type="Proteomes" id="UP000004110"/>
    </source>
</evidence>
<accession>A0ABC9NFC9</accession>